<reference evidence="1" key="1">
    <citation type="submission" date="2018-06" db="EMBL/GenBank/DDBJ databases">
        <authorList>
            <person name="Zhirakovskaya E."/>
        </authorList>
    </citation>
    <scope>NUCLEOTIDE SEQUENCE</scope>
</reference>
<feature type="non-terminal residue" evidence="1">
    <location>
        <position position="226"/>
    </location>
</feature>
<evidence type="ECO:0000313" key="1">
    <source>
        <dbReference type="EMBL" id="VAW31032.1"/>
    </source>
</evidence>
<gene>
    <name evidence="1" type="ORF">MNBD_CHLOROFLEXI01-5195</name>
</gene>
<dbReference type="EMBL" id="UOEU01000141">
    <property type="protein sequence ID" value="VAW31032.1"/>
    <property type="molecule type" value="Genomic_DNA"/>
</dbReference>
<organism evidence="1">
    <name type="scientific">hydrothermal vent metagenome</name>
    <dbReference type="NCBI Taxonomy" id="652676"/>
    <lineage>
        <taxon>unclassified sequences</taxon>
        <taxon>metagenomes</taxon>
        <taxon>ecological metagenomes</taxon>
    </lineage>
</organism>
<accession>A0A3B0UX52</accession>
<sequence length="226" mass="25523">MFSSLRHRLFIGFGLVILLTVILSGIVSAVTTANRFDILITEQGVQRAKEVAPLLEASYTFHGNWNGVINLLQSGSDEIVLDVPFDVEWWPDLDWFDLSADAVGLDFEQFFEELDNVDSMAQLAVNHNIDPTQLIADILAAEQEAVKTAVSSQELSAEEGQQYLANLVPEIELFIFDTFGQEYIESDEILFEDNFADADFVDWDEIIRQELSLSEEAYFQLLETQS</sequence>
<name>A0A3B0UX52_9ZZZZ</name>
<proteinExistence type="predicted"/>
<protein>
    <submittedName>
        <fullName evidence="1">Uncharacterized protein</fullName>
    </submittedName>
</protein>
<dbReference type="AlphaFoldDB" id="A0A3B0UX52"/>